<feature type="transmembrane region" description="Helical" evidence="11">
    <location>
        <begin position="114"/>
        <end position="133"/>
    </location>
</feature>
<keyword evidence="8 11" id="KW-0012">Acyltransferase</keyword>
<dbReference type="InterPro" id="IPR001594">
    <property type="entry name" value="Palmitoyltrfase_DHHC"/>
</dbReference>
<feature type="compositionally biased region" description="Low complexity" evidence="12">
    <location>
        <begin position="322"/>
        <end position="333"/>
    </location>
</feature>
<comment type="subcellular location">
    <subcellularLocation>
        <location evidence="1">Endomembrane system</location>
        <topology evidence="1">Multi-pass membrane protein</topology>
    </subcellularLocation>
</comment>
<evidence type="ECO:0000256" key="4">
    <source>
        <dbReference type="ARBA" id="ARBA00022989"/>
    </source>
</evidence>
<name>A0A139AIZ0_GONPJ</name>
<feature type="compositionally biased region" description="Polar residues" evidence="12">
    <location>
        <begin position="345"/>
        <end position="356"/>
    </location>
</feature>
<reference evidence="14 15" key="1">
    <citation type="journal article" date="2015" name="Genome Biol. Evol.">
        <title>Phylogenomic analyses indicate that early fungi evolved digesting cell walls of algal ancestors of land plants.</title>
        <authorList>
            <person name="Chang Y."/>
            <person name="Wang S."/>
            <person name="Sekimoto S."/>
            <person name="Aerts A.L."/>
            <person name="Choi C."/>
            <person name="Clum A."/>
            <person name="LaButti K.M."/>
            <person name="Lindquist E.A."/>
            <person name="Yee Ngan C."/>
            <person name="Ohm R.A."/>
            <person name="Salamov A.A."/>
            <person name="Grigoriev I.V."/>
            <person name="Spatafora J.W."/>
            <person name="Berbee M.L."/>
        </authorList>
    </citation>
    <scope>NUCLEOTIDE SEQUENCE [LARGE SCALE GENOMIC DNA]</scope>
    <source>
        <strain evidence="14 15">JEL478</strain>
    </source>
</reference>
<feature type="transmembrane region" description="Helical" evidence="11">
    <location>
        <begin position="6"/>
        <end position="24"/>
    </location>
</feature>
<feature type="region of interest" description="Disordered" evidence="12">
    <location>
        <begin position="317"/>
        <end position="366"/>
    </location>
</feature>
<organism evidence="14 15">
    <name type="scientific">Gonapodya prolifera (strain JEL478)</name>
    <name type="common">Monoblepharis prolifera</name>
    <dbReference type="NCBI Taxonomy" id="1344416"/>
    <lineage>
        <taxon>Eukaryota</taxon>
        <taxon>Fungi</taxon>
        <taxon>Fungi incertae sedis</taxon>
        <taxon>Chytridiomycota</taxon>
        <taxon>Chytridiomycota incertae sedis</taxon>
        <taxon>Monoblepharidomycetes</taxon>
        <taxon>Monoblepharidales</taxon>
        <taxon>Gonapodyaceae</taxon>
        <taxon>Gonapodya</taxon>
    </lineage>
</organism>
<feature type="domain" description="Palmitoyltransferase DHHC" evidence="13">
    <location>
        <begin position="161"/>
        <end position="299"/>
    </location>
</feature>
<dbReference type="PROSITE" id="PS50216">
    <property type="entry name" value="DHHC"/>
    <property type="match status" value="1"/>
</dbReference>
<dbReference type="EMBL" id="KQ965750">
    <property type="protein sequence ID" value="KXS16757.1"/>
    <property type="molecule type" value="Genomic_DNA"/>
</dbReference>
<keyword evidence="6" id="KW-0564">Palmitate</keyword>
<dbReference type="OrthoDB" id="9909019at2759"/>
<proteinExistence type="inferred from homology"/>
<keyword evidence="4 11" id="KW-1133">Transmembrane helix</keyword>
<dbReference type="PANTHER" id="PTHR22883:SF43">
    <property type="entry name" value="PALMITOYLTRANSFERASE APP"/>
    <property type="match status" value="1"/>
</dbReference>
<keyword evidence="5 11" id="KW-0472">Membrane</keyword>
<protein>
    <recommendedName>
        <fullName evidence="11">Palmitoyltransferase</fullName>
        <ecNumber evidence="11">2.3.1.225</ecNumber>
    </recommendedName>
</protein>
<keyword evidence="15" id="KW-1185">Reference proteome</keyword>
<comment type="similarity">
    <text evidence="9">Belongs to the DHHC palmitoyltransferase family. ERF2/ZDHHC9 subfamily.</text>
</comment>
<evidence type="ECO:0000256" key="6">
    <source>
        <dbReference type="ARBA" id="ARBA00023139"/>
    </source>
</evidence>
<dbReference type="GO" id="GO:0006612">
    <property type="term" value="P:protein targeting to membrane"/>
    <property type="evidence" value="ECO:0007669"/>
    <property type="project" value="TreeGrafter"/>
</dbReference>
<sequence length="406" mass="45699">MESHVVFVIAEILFLCIFLFIMLFGPSPTFKNTIVSQAYDFLTDGMWKKGYNALRTVCGTTVANSASRLVRCLTSEAHPLIQIFYFVILTAGVAVFLVNGYPRLPTPLLGPFQTYVTIPLTIFSAYASFYLASFSDPGKVTSKNVARCLEVFEYDYMLFTPRTCPTCLIIKPARSKHCSLCRACVAKNDHHCAWINNCVGHNNHRYFLAYLVSTAFITIYGSYVIFEILRGEVNERGVWNMLVREAPGAPTRKLLSRDEPLLVALLVFIALACILAIVFGTYQFYLVLMGITTNETTKWEDIHAIIKERGYIDICRPQKNRGSPISGSSGGNSATNVRQRRPPRASTSLVPNSSVPSWRDEADDESGGEWETLETIRVRSWNELHNIYDRGAWQNLLVTLFPPKIN</sequence>
<dbReference type="OMA" id="HIYLIWA"/>
<dbReference type="GO" id="GO:0019706">
    <property type="term" value="F:protein-cysteine S-palmitoyltransferase activity"/>
    <property type="evidence" value="ECO:0007669"/>
    <property type="project" value="UniProtKB-EC"/>
</dbReference>
<evidence type="ECO:0000256" key="9">
    <source>
        <dbReference type="ARBA" id="ARBA00023463"/>
    </source>
</evidence>
<evidence type="ECO:0000259" key="13">
    <source>
        <dbReference type="Pfam" id="PF01529"/>
    </source>
</evidence>
<comment type="catalytic activity">
    <reaction evidence="10 11">
        <text>L-cysteinyl-[protein] + hexadecanoyl-CoA = S-hexadecanoyl-L-cysteinyl-[protein] + CoA</text>
        <dbReference type="Rhea" id="RHEA:36683"/>
        <dbReference type="Rhea" id="RHEA-COMP:10131"/>
        <dbReference type="Rhea" id="RHEA-COMP:11032"/>
        <dbReference type="ChEBI" id="CHEBI:29950"/>
        <dbReference type="ChEBI" id="CHEBI:57287"/>
        <dbReference type="ChEBI" id="CHEBI:57379"/>
        <dbReference type="ChEBI" id="CHEBI:74151"/>
        <dbReference type="EC" id="2.3.1.225"/>
    </reaction>
</comment>
<dbReference type="GO" id="GO:0005794">
    <property type="term" value="C:Golgi apparatus"/>
    <property type="evidence" value="ECO:0007669"/>
    <property type="project" value="TreeGrafter"/>
</dbReference>
<feature type="transmembrane region" description="Helical" evidence="11">
    <location>
        <begin position="261"/>
        <end position="288"/>
    </location>
</feature>
<evidence type="ECO:0000256" key="2">
    <source>
        <dbReference type="ARBA" id="ARBA00022679"/>
    </source>
</evidence>
<dbReference type="PANTHER" id="PTHR22883">
    <property type="entry name" value="ZINC FINGER DHHC DOMAIN CONTAINING PROTEIN"/>
    <property type="match status" value="1"/>
</dbReference>
<evidence type="ECO:0000256" key="7">
    <source>
        <dbReference type="ARBA" id="ARBA00023288"/>
    </source>
</evidence>
<evidence type="ECO:0000256" key="1">
    <source>
        <dbReference type="ARBA" id="ARBA00004127"/>
    </source>
</evidence>
<evidence type="ECO:0000256" key="10">
    <source>
        <dbReference type="ARBA" id="ARBA00048048"/>
    </source>
</evidence>
<evidence type="ECO:0000256" key="5">
    <source>
        <dbReference type="ARBA" id="ARBA00023136"/>
    </source>
</evidence>
<gene>
    <name evidence="14" type="ORF">M427DRAFT_283688</name>
</gene>
<feature type="transmembrane region" description="Helical" evidence="11">
    <location>
        <begin position="207"/>
        <end position="226"/>
    </location>
</feature>
<keyword evidence="7" id="KW-0449">Lipoprotein</keyword>
<dbReference type="EC" id="2.3.1.225" evidence="11"/>
<dbReference type="GO" id="GO:0005783">
    <property type="term" value="C:endoplasmic reticulum"/>
    <property type="evidence" value="ECO:0007669"/>
    <property type="project" value="TreeGrafter"/>
</dbReference>
<dbReference type="Proteomes" id="UP000070544">
    <property type="component" value="Unassembled WGS sequence"/>
</dbReference>
<feature type="transmembrane region" description="Helical" evidence="11">
    <location>
        <begin position="83"/>
        <end position="102"/>
    </location>
</feature>
<evidence type="ECO:0000256" key="8">
    <source>
        <dbReference type="ARBA" id="ARBA00023315"/>
    </source>
</evidence>
<evidence type="ECO:0000313" key="14">
    <source>
        <dbReference type="EMBL" id="KXS16757.1"/>
    </source>
</evidence>
<keyword evidence="3 11" id="KW-0812">Transmembrane</keyword>
<evidence type="ECO:0000256" key="11">
    <source>
        <dbReference type="RuleBase" id="RU079119"/>
    </source>
</evidence>
<dbReference type="Pfam" id="PF01529">
    <property type="entry name" value="DHHC"/>
    <property type="match status" value="1"/>
</dbReference>
<evidence type="ECO:0000256" key="12">
    <source>
        <dbReference type="SAM" id="MobiDB-lite"/>
    </source>
</evidence>
<evidence type="ECO:0000256" key="3">
    <source>
        <dbReference type="ARBA" id="ARBA00022692"/>
    </source>
</evidence>
<keyword evidence="2 11" id="KW-0808">Transferase</keyword>
<comment type="domain">
    <text evidence="11">The DHHC domain is required for palmitoyltransferase activity.</text>
</comment>
<dbReference type="InterPro" id="IPR039859">
    <property type="entry name" value="PFA4/ZDH16/20/ERF2-like"/>
</dbReference>
<evidence type="ECO:0000313" key="15">
    <source>
        <dbReference type="Proteomes" id="UP000070544"/>
    </source>
</evidence>
<dbReference type="STRING" id="1344416.A0A139AIZ0"/>
<dbReference type="AlphaFoldDB" id="A0A139AIZ0"/>
<accession>A0A139AIZ0</accession>